<evidence type="ECO:0000259" key="3">
    <source>
        <dbReference type="PROSITE" id="PS51286"/>
    </source>
</evidence>
<organism evidence="4 5">
    <name type="scientific">Babesia bovis</name>
    <dbReference type="NCBI Taxonomy" id="5865"/>
    <lineage>
        <taxon>Eukaryota</taxon>
        <taxon>Sar</taxon>
        <taxon>Alveolata</taxon>
        <taxon>Apicomplexa</taxon>
        <taxon>Aconoidasida</taxon>
        <taxon>Piroplasmida</taxon>
        <taxon>Babesiidae</taxon>
        <taxon>Babesia</taxon>
    </lineage>
</organism>
<evidence type="ECO:0000256" key="2">
    <source>
        <dbReference type="SAM" id="Phobius"/>
    </source>
</evidence>
<accession>A7ANY3</accession>
<feature type="transmembrane region" description="Helical" evidence="2">
    <location>
        <begin position="12"/>
        <end position="35"/>
    </location>
</feature>
<dbReference type="OMA" id="ERICKND"/>
<feature type="domain" description="RAP" evidence="3">
    <location>
        <begin position="751"/>
        <end position="814"/>
    </location>
</feature>
<feature type="transmembrane region" description="Helical" evidence="2">
    <location>
        <begin position="47"/>
        <end position="65"/>
    </location>
</feature>
<dbReference type="VEuPathDB" id="PiroplasmaDB:BBOV_III007060"/>
<dbReference type="AlphaFoldDB" id="A7ANY3"/>
<protein>
    <submittedName>
        <fullName evidence="4">Membrane protein, putative</fullName>
    </submittedName>
</protein>
<dbReference type="InterPro" id="IPR013584">
    <property type="entry name" value="RAP"/>
</dbReference>
<dbReference type="GeneID" id="5480086"/>
<feature type="region of interest" description="Disordered" evidence="1">
    <location>
        <begin position="135"/>
        <end position="167"/>
    </location>
</feature>
<dbReference type="EMBL" id="AAXT01000001">
    <property type="protein sequence ID" value="EDO08267.1"/>
    <property type="molecule type" value="Genomic_DNA"/>
</dbReference>
<dbReference type="Proteomes" id="UP000002173">
    <property type="component" value="Unassembled WGS sequence"/>
</dbReference>
<dbReference type="KEGG" id="bbo:BBOV_III007060"/>
<feature type="region of interest" description="Disordered" evidence="1">
    <location>
        <begin position="266"/>
        <end position="288"/>
    </location>
</feature>
<dbReference type="RefSeq" id="XP_001611835.1">
    <property type="nucleotide sequence ID" value="XM_001611785.1"/>
</dbReference>
<gene>
    <name evidence="4" type="ORF">BBOV_III007060</name>
</gene>
<reference evidence="5" key="2">
    <citation type="journal article" date="2020" name="Data Brief">
        <title>Transcriptome dataset of Babesia bovis life stages within vertebrate and invertebrate hosts.</title>
        <authorList>
            <person name="Ueti M.W."/>
            <person name="Johnson W.C."/>
            <person name="Kappmeyer L.S."/>
            <person name="Herndon D.R."/>
            <person name="Mousel M.R."/>
            <person name="Reif K.E."/>
            <person name="Taus N.S."/>
            <person name="Ifeonu O.O."/>
            <person name="Silva J.C."/>
            <person name="Suarez C.E."/>
            <person name="Brayton K.A."/>
        </authorList>
    </citation>
    <scope>NUCLEOTIDE SEQUENCE [LARGE SCALE GENOMIC DNA]</scope>
</reference>
<evidence type="ECO:0000313" key="4">
    <source>
        <dbReference type="EMBL" id="EDO08267.1"/>
    </source>
</evidence>
<dbReference type="InParanoid" id="A7ANY3"/>
<sequence length="841" mass="97860">MCSCKYNIQAMIQLWALFDMFGCTFMLMCICELLYSFSTFTKSRLYRGRPALFLCALCLCIYYYSGRYGRVPLIIGWSNHVSALTLEGTLRHPKLLLRSHYVKVPWAHLNFINSTYYRGGKLKWKDNLVSFASKSDNTNTNKQNGKDKSISGTEIPNKPKQRKPSIGFKIKRKPSDSEFVSPKIIKKPLTVADVIKKRMIPQPPSLNETQKVLDRKPYKRLGIPKLIKEEQERICKNDAFLDKYFHDYLTSKGTHSDMNGGITEISPNLFSDKTERQTSTDNDTNEASGNSYVYSAEELLHIWDTKGSQFYTNIPKTVALLQIIRRIAKESDASIDIIKRIRDHWCFGRLIGSVVRHMKYLSRIELPQQLIGYKKLENMVPKFSKEEMVSIFAVLDYFRYKNDKAVTAMVKYTEQYKDFTTSEIITIMGSCIRLGISPPNIIEEYVKRLKVEIKEKLGNDDHEANDFKNYAYILHICTKTQFIDAELFKYIAEHCKKQNDIEIKQLYHAFSSFAKLQHIDEDLFQHIYRLLLPYVKDFTNKYEVYKLISRIAMTNSKPPKELIDALANWVYQNVQQFTPRELATMIRNLAVKDYYNDNLYNHIFNLEMFINPPSVKLLQHINLHMNQSESVYASYLQPLRKSELNIAFSMAYQAYLGYQYLSPNINKIEIPKDAVVKLRNIYVDGIKQLALNTSANNIEIVDLLKEAYGIEAYVDYTTEDGLMVDVAILPSSLTKHTTKIDAKDFLMDKRFAIEFHGPYHHMQRSTDQFPPPLTPSFLYKERLLNARGWEVARLHYWTFVPWLTKEHKLRILECMLPTWIKNVCNISGESHDTNQIAPSVE</sequence>
<proteinExistence type="predicted"/>
<keyword evidence="2" id="KW-1133">Transmembrane helix</keyword>
<evidence type="ECO:0000313" key="5">
    <source>
        <dbReference type="Proteomes" id="UP000002173"/>
    </source>
</evidence>
<name>A7ANY3_BABBO</name>
<keyword evidence="2" id="KW-0812">Transmembrane</keyword>
<evidence type="ECO:0000256" key="1">
    <source>
        <dbReference type="SAM" id="MobiDB-lite"/>
    </source>
</evidence>
<reference evidence="4 5" key="1">
    <citation type="journal article" date="2007" name="PLoS Pathog.">
        <title>Genome sequence of Babesia bovis and comparative analysis of apicomplexan hemoprotozoa.</title>
        <authorList>
            <person name="Brayton K.A."/>
            <person name="Lau A.O.T."/>
            <person name="Herndon D.R."/>
            <person name="Hannick L."/>
            <person name="Kappmeyer L.S."/>
            <person name="Berens S.J."/>
            <person name="Bidwell S.L."/>
            <person name="Brown W.C."/>
            <person name="Crabtree J."/>
            <person name="Fadrosh D."/>
            <person name="Feldblum T."/>
            <person name="Forberger H.A."/>
            <person name="Haas B.J."/>
            <person name="Howell J.M."/>
            <person name="Khouri H."/>
            <person name="Koo H."/>
            <person name="Mann D.J."/>
            <person name="Norimine J."/>
            <person name="Paulsen I.T."/>
            <person name="Radune D."/>
            <person name="Ren Q."/>
            <person name="Smith R.K. Jr."/>
            <person name="Suarez C.E."/>
            <person name="White O."/>
            <person name="Wortman J.R."/>
            <person name="Knowles D.P. Jr."/>
            <person name="McElwain T.F."/>
            <person name="Nene V.M."/>
        </authorList>
    </citation>
    <scope>NUCLEOTIDE SEQUENCE [LARGE SCALE GENOMIC DNA]</scope>
    <source>
        <strain evidence="4">T2Bo</strain>
    </source>
</reference>
<keyword evidence="5" id="KW-1185">Reference proteome</keyword>
<dbReference type="eggNOG" id="ENOG502QXKA">
    <property type="taxonomic scope" value="Eukaryota"/>
</dbReference>
<comment type="caution">
    <text evidence="4">The sequence shown here is derived from an EMBL/GenBank/DDBJ whole genome shotgun (WGS) entry which is preliminary data.</text>
</comment>
<dbReference type="Pfam" id="PF08373">
    <property type="entry name" value="RAP"/>
    <property type="match status" value="1"/>
</dbReference>
<keyword evidence="2" id="KW-0472">Membrane</keyword>
<dbReference type="PROSITE" id="PS51286">
    <property type="entry name" value="RAP"/>
    <property type="match status" value="1"/>
</dbReference>
<reference evidence="5" key="3">
    <citation type="journal article" date="2021" name="Int. J. Parasitol.">
        <title>Comparative analysis of gene expression between Babesia bovis blood stages and kinetes allowed by improved genome annotation.</title>
        <authorList>
            <person name="Ueti M.W."/>
            <person name="Johnson W.C."/>
            <person name="Kappmeyer L.S."/>
            <person name="Herndon D.R."/>
            <person name="Mousel M.R."/>
            <person name="Reif K.E."/>
            <person name="Taus N.S."/>
            <person name="Ifeonu O.O."/>
            <person name="Silva J.C."/>
            <person name="Suarez C.E."/>
            <person name="Brayton K.A."/>
        </authorList>
    </citation>
    <scope>NUCLEOTIDE SEQUENCE [LARGE SCALE GENOMIC DNA]</scope>
</reference>
<feature type="compositionally biased region" description="Polar residues" evidence="1">
    <location>
        <begin position="279"/>
        <end position="288"/>
    </location>
</feature>